<dbReference type="AlphaFoldDB" id="A0A8B8FY39"/>
<dbReference type="Proteomes" id="UP000694846">
    <property type="component" value="Unplaced"/>
</dbReference>
<sequence>MNKVEITHKFVMLDFEFSPIDRYSKILISGAISNSLDQFKITKLEGRPLYLPRRHEEVRPISDQEMHPAIREIHRIFKKKSEIREACLQQFKLSVRSPLNTLNSTFIKKLFKQRSTTMCNCFVLWP</sequence>
<name>A0A8B8FY39_9HEMI</name>
<evidence type="ECO:0000313" key="2">
    <source>
        <dbReference type="RefSeq" id="XP_025415443.1"/>
    </source>
</evidence>
<reference evidence="2" key="1">
    <citation type="submission" date="2025-08" db="UniProtKB">
        <authorList>
            <consortium name="RefSeq"/>
        </authorList>
    </citation>
    <scope>IDENTIFICATION</scope>
    <source>
        <tissue evidence="2">Whole body</tissue>
    </source>
</reference>
<dbReference type="RefSeq" id="XP_025415443.1">
    <property type="nucleotide sequence ID" value="XM_025559658.1"/>
</dbReference>
<evidence type="ECO:0000313" key="1">
    <source>
        <dbReference type="Proteomes" id="UP000694846"/>
    </source>
</evidence>
<organism evidence="1 2">
    <name type="scientific">Sipha flava</name>
    <name type="common">yellow sugarcane aphid</name>
    <dbReference type="NCBI Taxonomy" id="143950"/>
    <lineage>
        <taxon>Eukaryota</taxon>
        <taxon>Metazoa</taxon>
        <taxon>Ecdysozoa</taxon>
        <taxon>Arthropoda</taxon>
        <taxon>Hexapoda</taxon>
        <taxon>Insecta</taxon>
        <taxon>Pterygota</taxon>
        <taxon>Neoptera</taxon>
        <taxon>Paraneoptera</taxon>
        <taxon>Hemiptera</taxon>
        <taxon>Sternorrhyncha</taxon>
        <taxon>Aphidomorpha</taxon>
        <taxon>Aphidoidea</taxon>
        <taxon>Aphididae</taxon>
        <taxon>Sipha</taxon>
    </lineage>
</organism>
<protein>
    <submittedName>
        <fullName evidence="2">Uncharacterized protein LOC112687103</fullName>
    </submittedName>
</protein>
<accession>A0A8B8FY39</accession>
<dbReference type="OrthoDB" id="6621294at2759"/>
<gene>
    <name evidence="2" type="primary">LOC112687103</name>
</gene>
<proteinExistence type="predicted"/>
<dbReference type="GeneID" id="112687103"/>
<keyword evidence="1" id="KW-1185">Reference proteome</keyword>